<dbReference type="SMART" id="SM00487">
    <property type="entry name" value="DEXDc"/>
    <property type="match status" value="1"/>
</dbReference>
<dbReference type="SMART" id="SM00490">
    <property type="entry name" value="HELICc"/>
    <property type="match status" value="1"/>
</dbReference>
<dbReference type="PROSITE" id="PS51194">
    <property type="entry name" value="HELICASE_CTER"/>
    <property type="match status" value="1"/>
</dbReference>
<dbReference type="STRING" id="57732.RU94_GL001475"/>
<gene>
    <name evidence="8" type="ORF">UAS_01354</name>
</gene>
<proteinExistence type="predicted"/>
<feature type="domain" description="Helicase C-terminal" evidence="7">
    <location>
        <begin position="222"/>
        <end position="382"/>
    </location>
</feature>
<evidence type="ECO:0000313" key="9">
    <source>
        <dbReference type="Proteomes" id="UP000013777"/>
    </source>
</evidence>
<dbReference type="GO" id="GO:0009409">
    <property type="term" value="P:response to cold"/>
    <property type="evidence" value="ECO:0007669"/>
    <property type="project" value="TreeGrafter"/>
</dbReference>
<dbReference type="GO" id="GO:0005524">
    <property type="term" value="F:ATP binding"/>
    <property type="evidence" value="ECO:0007669"/>
    <property type="project" value="UniProtKB-KW"/>
</dbReference>
<evidence type="ECO:0000256" key="3">
    <source>
        <dbReference type="ARBA" id="ARBA00022806"/>
    </source>
</evidence>
<dbReference type="Pfam" id="PF00271">
    <property type="entry name" value="Helicase_C"/>
    <property type="match status" value="1"/>
</dbReference>
<keyword evidence="9" id="KW-1185">Reference proteome</keyword>
<dbReference type="PROSITE" id="PS51192">
    <property type="entry name" value="HELICASE_ATP_BIND_1"/>
    <property type="match status" value="1"/>
</dbReference>
<evidence type="ECO:0000313" key="8">
    <source>
        <dbReference type="EMBL" id="EOH86891.1"/>
    </source>
</evidence>
<dbReference type="PATRIC" id="fig|1158606.3.peg.1310"/>
<dbReference type="HOGENOM" id="CLU_003041_1_3_9"/>
<feature type="compositionally biased region" description="Basic residues" evidence="5">
    <location>
        <begin position="401"/>
        <end position="421"/>
    </location>
</feature>
<evidence type="ECO:0000256" key="5">
    <source>
        <dbReference type="SAM" id="MobiDB-lite"/>
    </source>
</evidence>
<dbReference type="Gene3D" id="3.40.50.300">
    <property type="entry name" value="P-loop containing nucleotide triphosphate hydrolases"/>
    <property type="match status" value="2"/>
</dbReference>
<evidence type="ECO:0008006" key="10">
    <source>
        <dbReference type="Google" id="ProtNLM"/>
    </source>
</evidence>
<dbReference type="SUPFAM" id="SSF52540">
    <property type="entry name" value="P-loop containing nucleoside triphosphate hydrolases"/>
    <property type="match status" value="1"/>
</dbReference>
<dbReference type="GO" id="GO:0005829">
    <property type="term" value="C:cytosol"/>
    <property type="evidence" value="ECO:0007669"/>
    <property type="project" value="TreeGrafter"/>
</dbReference>
<dbReference type="AlphaFoldDB" id="R2S234"/>
<keyword evidence="1" id="KW-0547">Nucleotide-binding</keyword>
<dbReference type="InterPro" id="IPR044742">
    <property type="entry name" value="DEAD/DEAH_RhlB"/>
</dbReference>
<dbReference type="EMBL" id="AJAP01000012">
    <property type="protein sequence ID" value="EOH86891.1"/>
    <property type="molecule type" value="Genomic_DNA"/>
</dbReference>
<dbReference type="GO" id="GO:0005840">
    <property type="term" value="C:ribosome"/>
    <property type="evidence" value="ECO:0007669"/>
    <property type="project" value="TreeGrafter"/>
</dbReference>
<dbReference type="PANTHER" id="PTHR47963:SF7">
    <property type="entry name" value="ATP-DEPENDENT RNA HELICASE YFML-RELATED"/>
    <property type="match status" value="1"/>
</dbReference>
<comment type="caution">
    <text evidence="8">The sequence shown here is derived from an EMBL/GenBank/DDBJ whole genome shotgun (WGS) entry which is preliminary data.</text>
</comment>
<sequence length="421" mass="46795">MNVTEFSESWQQRWQQKFTTPTAIQEAVFEPLRKQAHVVGISPTGTGKTIAYLLPLLTQVKPKEGSQLLIVTSSQELAMQVATVAREWGQDLGLSTVSLIGGANLKRQQEKLKSHPEVVVGTPGRLVELMDSRKLKAHQIQSVVVDEVDQILGQGGEALLLRLLKHLNRDCQLNFFSATATNVLAQIEKLSPKPVTVIDVTTEDRSKGVTNHYFLRYPLRRKVDALRRILNQEAQPCLIFFNQVAELGAAEEKLLYHGLPVASLASDQGKLLRKQALGAFREGKCSLLSTDVAARGLDIDGLSLVVNAELPVDAASYLHRAGRVGRMGKTGSVVTIIGDHQEKEYKKLLKTAGVVGEEVFLYAGHFQKENPETTPVSHQDKISEKRPKKNRNQTIASQDKPRKKLKKTTKRKPKTKQKRRS</sequence>
<evidence type="ECO:0000259" key="7">
    <source>
        <dbReference type="PROSITE" id="PS51194"/>
    </source>
</evidence>
<dbReference type="InterPro" id="IPR011545">
    <property type="entry name" value="DEAD/DEAH_box_helicase_dom"/>
</dbReference>
<dbReference type="InterPro" id="IPR027417">
    <property type="entry name" value="P-loop_NTPase"/>
</dbReference>
<protein>
    <recommendedName>
        <fullName evidence="10">DEAD/DEAH box helicase</fullName>
    </recommendedName>
</protein>
<name>R2S234_9ENTE</name>
<feature type="region of interest" description="Disordered" evidence="5">
    <location>
        <begin position="369"/>
        <end position="421"/>
    </location>
</feature>
<dbReference type="Pfam" id="PF00270">
    <property type="entry name" value="DEAD"/>
    <property type="match status" value="1"/>
</dbReference>
<dbReference type="CDD" id="cd00268">
    <property type="entry name" value="DEADc"/>
    <property type="match status" value="1"/>
</dbReference>
<evidence type="ECO:0000256" key="2">
    <source>
        <dbReference type="ARBA" id="ARBA00022801"/>
    </source>
</evidence>
<keyword evidence="2" id="KW-0378">Hydrolase</keyword>
<dbReference type="Proteomes" id="UP000013777">
    <property type="component" value="Unassembled WGS sequence"/>
</dbReference>
<accession>R2S234</accession>
<dbReference type="InterPro" id="IPR014001">
    <property type="entry name" value="Helicase_ATP-bd"/>
</dbReference>
<organism evidence="8 9">
    <name type="scientific">Enterococcus asini ATCC 700915</name>
    <dbReference type="NCBI Taxonomy" id="1158606"/>
    <lineage>
        <taxon>Bacteria</taxon>
        <taxon>Bacillati</taxon>
        <taxon>Bacillota</taxon>
        <taxon>Bacilli</taxon>
        <taxon>Lactobacillales</taxon>
        <taxon>Enterococcaceae</taxon>
        <taxon>Enterococcus</taxon>
    </lineage>
</organism>
<dbReference type="RefSeq" id="WP_010753995.1">
    <property type="nucleotide sequence ID" value="NZ_ASVU01000001.1"/>
</dbReference>
<dbReference type="GO" id="GO:0016787">
    <property type="term" value="F:hydrolase activity"/>
    <property type="evidence" value="ECO:0007669"/>
    <property type="project" value="UniProtKB-KW"/>
</dbReference>
<dbReference type="GO" id="GO:0033592">
    <property type="term" value="F:RNA strand annealing activity"/>
    <property type="evidence" value="ECO:0007669"/>
    <property type="project" value="TreeGrafter"/>
</dbReference>
<dbReference type="eggNOG" id="COG0513">
    <property type="taxonomic scope" value="Bacteria"/>
</dbReference>
<feature type="domain" description="Helicase ATP-binding" evidence="6">
    <location>
        <begin position="29"/>
        <end position="198"/>
    </location>
</feature>
<dbReference type="CDD" id="cd18787">
    <property type="entry name" value="SF2_C_DEAD"/>
    <property type="match status" value="1"/>
</dbReference>
<evidence type="ECO:0000256" key="1">
    <source>
        <dbReference type="ARBA" id="ARBA00022741"/>
    </source>
</evidence>
<dbReference type="OrthoDB" id="9805696at2"/>
<dbReference type="GeneID" id="78365406"/>
<dbReference type="InterPro" id="IPR050547">
    <property type="entry name" value="DEAD_box_RNA_helicases"/>
</dbReference>
<evidence type="ECO:0000256" key="4">
    <source>
        <dbReference type="ARBA" id="ARBA00022840"/>
    </source>
</evidence>
<dbReference type="GO" id="GO:0003724">
    <property type="term" value="F:RNA helicase activity"/>
    <property type="evidence" value="ECO:0007669"/>
    <property type="project" value="TreeGrafter"/>
</dbReference>
<keyword evidence="3" id="KW-0347">Helicase</keyword>
<evidence type="ECO:0000259" key="6">
    <source>
        <dbReference type="PROSITE" id="PS51192"/>
    </source>
</evidence>
<keyword evidence="4" id="KW-0067">ATP-binding</keyword>
<reference evidence="8 9" key="1">
    <citation type="submission" date="2013-02" db="EMBL/GenBank/DDBJ databases">
        <title>The Genome Sequence of Enterococcus asini ATCC_700915.</title>
        <authorList>
            <consortium name="The Broad Institute Genome Sequencing Platform"/>
            <consortium name="The Broad Institute Genome Sequencing Center for Infectious Disease"/>
            <person name="Earl A.M."/>
            <person name="Gilmore M.S."/>
            <person name="Lebreton F."/>
            <person name="Walker B."/>
            <person name="Young S.K."/>
            <person name="Zeng Q."/>
            <person name="Gargeya S."/>
            <person name="Fitzgerald M."/>
            <person name="Haas B."/>
            <person name="Abouelleil A."/>
            <person name="Alvarado L."/>
            <person name="Arachchi H.M."/>
            <person name="Berlin A.M."/>
            <person name="Chapman S.B."/>
            <person name="Dewar J."/>
            <person name="Goldberg J."/>
            <person name="Griggs A."/>
            <person name="Gujja S."/>
            <person name="Hansen M."/>
            <person name="Howarth C."/>
            <person name="Imamovic A."/>
            <person name="Larimer J."/>
            <person name="McCowan C."/>
            <person name="Murphy C."/>
            <person name="Neiman D."/>
            <person name="Pearson M."/>
            <person name="Priest M."/>
            <person name="Roberts A."/>
            <person name="Saif S."/>
            <person name="Shea T."/>
            <person name="Sisk P."/>
            <person name="Sykes S."/>
            <person name="Wortman J."/>
            <person name="Nusbaum C."/>
            <person name="Birren B."/>
        </authorList>
    </citation>
    <scope>NUCLEOTIDE SEQUENCE [LARGE SCALE GENOMIC DNA]</scope>
    <source>
        <strain evidence="8 9">ATCC 700915</strain>
    </source>
</reference>
<dbReference type="PANTHER" id="PTHR47963">
    <property type="entry name" value="DEAD-BOX ATP-DEPENDENT RNA HELICASE 47, MITOCHONDRIAL"/>
    <property type="match status" value="1"/>
</dbReference>
<dbReference type="InterPro" id="IPR001650">
    <property type="entry name" value="Helicase_C-like"/>
</dbReference>